<sequence length="307" mass="34268">MAICQDRPFHLYGYIRLIKIVVRIFGLLLIGVIIYLNWGYNQKPQNYQDCAGLKDSVISLTYPQTCTARDGQRFIQKIYEKLTISPSAPTITSQPDNCCSQIQLQQGYECLQGCGGPHVRKNDPTPAYSCLNPTQAYSRKTFGCPICLASNTYISTPQGSVKVIDLKVGMPVWSVDKEGNKISVPILRLTKTRTPQNHRVTRLILSDGRRLDVSPNHPDISGNPVSLLQPGNLYDKSVVLENTLFPYWDSFTYDLLPDSETGFYFANGIPMASTINLPSLPLRERNALCDHGLILSQTGNCLYTPCL</sequence>
<dbReference type="Proteomes" id="UP000177092">
    <property type="component" value="Unassembled WGS sequence"/>
</dbReference>
<keyword evidence="1" id="KW-1133">Transmembrane helix</keyword>
<reference evidence="2 3" key="1">
    <citation type="journal article" date="2016" name="Nat. Commun.">
        <title>Thousands of microbial genomes shed light on interconnected biogeochemical processes in an aquifer system.</title>
        <authorList>
            <person name="Anantharaman K."/>
            <person name="Brown C.T."/>
            <person name="Hug L.A."/>
            <person name="Sharon I."/>
            <person name="Castelle C.J."/>
            <person name="Probst A.J."/>
            <person name="Thomas B.C."/>
            <person name="Singh A."/>
            <person name="Wilkins M.J."/>
            <person name="Karaoz U."/>
            <person name="Brodie E.L."/>
            <person name="Williams K.H."/>
            <person name="Hubbard S.S."/>
            <person name="Banfield J.F."/>
        </authorList>
    </citation>
    <scope>NUCLEOTIDE SEQUENCE [LARGE SCALE GENOMIC DNA]</scope>
</reference>
<dbReference type="CDD" id="cd00081">
    <property type="entry name" value="Hint"/>
    <property type="match status" value="1"/>
</dbReference>
<dbReference type="InterPro" id="IPR006141">
    <property type="entry name" value="Intein_N"/>
</dbReference>
<keyword evidence="1" id="KW-0812">Transmembrane</keyword>
<feature type="transmembrane region" description="Helical" evidence="1">
    <location>
        <begin position="20"/>
        <end position="40"/>
    </location>
</feature>
<gene>
    <name evidence="2" type="ORF">A3D03_04285</name>
</gene>
<keyword evidence="1" id="KW-0472">Membrane</keyword>
<evidence type="ECO:0008006" key="4">
    <source>
        <dbReference type="Google" id="ProtNLM"/>
    </source>
</evidence>
<dbReference type="InterPro" id="IPR036844">
    <property type="entry name" value="Hint_dom_sf"/>
</dbReference>
<dbReference type="SUPFAM" id="SSF51294">
    <property type="entry name" value="Hedgehog/intein (Hint) domain"/>
    <property type="match status" value="1"/>
</dbReference>
<dbReference type="EMBL" id="MFJN01000033">
    <property type="protein sequence ID" value="OGG20945.1"/>
    <property type="molecule type" value="Genomic_DNA"/>
</dbReference>
<evidence type="ECO:0000256" key="1">
    <source>
        <dbReference type="SAM" id="Phobius"/>
    </source>
</evidence>
<organism evidence="2 3">
    <name type="scientific">Candidatus Gottesmanbacteria bacterium RIFCSPHIGHO2_02_FULL_40_13</name>
    <dbReference type="NCBI Taxonomy" id="1798384"/>
    <lineage>
        <taxon>Bacteria</taxon>
        <taxon>Candidatus Gottesmaniibacteriota</taxon>
    </lineage>
</organism>
<evidence type="ECO:0000313" key="3">
    <source>
        <dbReference type="Proteomes" id="UP000177092"/>
    </source>
</evidence>
<proteinExistence type="predicted"/>
<dbReference type="STRING" id="1798384.A3D03_04285"/>
<accession>A0A1F6A8B9</accession>
<evidence type="ECO:0000313" key="2">
    <source>
        <dbReference type="EMBL" id="OGG20945.1"/>
    </source>
</evidence>
<dbReference type="AlphaFoldDB" id="A0A1F6A8B9"/>
<dbReference type="GO" id="GO:0016539">
    <property type="term" value="P:intein-mediated protein splicing"/>
    <property type="evidence" value="ECO:0007669"/>
    <property type="project" value="InterPro"/>
</dbReference>
<protein>
    <recommendedName>
        <fullName evidence="4">Hint domain-containing protein</fullName>
    </recommendedName>
</protein>
<name>A0A1F6A8B9_9BACT</name>
<dbReference type="Gene3D" id="2.170.16.10">
    <property type="entry name" value="Hedgehog/Intein (Hint) domain"/>
    <property type="match status" value="1"/>
</dbReference>
<dbReference type="PROSITE" id="PS50817">
    <property type="entry name" value="INTEIN_N_TER"/>
    <property type="match status" value="1"/>
</dbReference>
<comment type="caution">
    <text evidence="2">The sequence shown here is derived from an EMBL/GenBank/DDBJ whole genome shotgun (WGS) entry which is preliminary data.</text>
</comment>